<proteinExistence type="predicted"/>
<dbReference type="EMBL" id="JAOYFB010000003">
    <property type="protein sequence ID" value="KAK4009966.1"/>
    <property type="molecule type" value="Genomic_DNA"/>
</dbReference>
<gene>
    <name evidence="2" type="ORF">OUZ56_019116</name>
</gene>
<comment type="caution">
    <text evidence="2">The sequence shown here is derived from an EMBL/GenBank/DDBJ whole genome shotgun (WGS) entry which is preliminary data.</text>
</comment>
<name>A0ABQ9ZAN7_9CRUS</name>
<evidence type="ECO:0000313" key="3">
    <source>
        <dbReference type="Proteomes" id="UP001234178"/>
    </source>
</evidence>
<evidence type="ECO:0000313" key="2">
    <source>
        <dbReference type="EMBL" id="KAK4009966.1"/>
    </source>
</evidence>
<dbReference type="Proteomes" id="UP001234178">
    <property type="component" value="Unassembled WGS sequence"/>
</dbReference>
<protein>
    <submittedName>
        <fullName evidence="2">Uncharacterized protein</fullName>
    </submittedName>
</protein>
<evidence type="ECO:0000256" key="1">
    <source>
        <dbReference type="SAM" id="MobiDB-lite"/>
    </source>
</evidence>
<feature type="region of interest" description="Disordered" evidence="1">
    <location>
        <begin position="1"/>
        <end position="30"/>
    </location>
</feature>
<sequence length="100" mass="11220">METNLSGTASKKKSNERLVRTPLKSPRHQRHLWGKVSEKVSVDPPVVVEGGPHSVQEVPDRVRPGRQFAIISRKPFAKKGKTDSVYMSYEACADLVKNHK</sequence>
<reference evidence="2 3" key="1">
    <citation type="journal article" date="2023" name="Nucleic Acids Res.">
        <title>The hologenome of Daphnia magna reveals possible DNA methylation and microbiome-mediated evolution of the host genome.</title>
        <authorList>
            <person name="Chaturvedi A."/>
            <person name="Li X."/>
            <person name="Dhandapani V."/>
            <person name="Marshall H."/>
            <person name="Kissane S."/>
            <person name="Cuenca-Cambronero M."/>
            <person name="Asole G."/>
            <person name="Calvet F."/>
            <person name="Ruiz-Romero M."/>
            <person name="Marangio P."/>
            <person name="Guigo R."/>
            <person name="Rago D."/>
            <person name="Mirbahai L."/>
            <person name="Eastwood N."/>
            <person name="Colbourne J.K."/>
            <person name="Zhou J."/>
            <person name="Mallon E."/>
            <person name="Orsini L."/>
        </authorList>
    </citation>
    <scope>NUCLEOTIDE SEQUENCE [LARGE SCALE GENOMIC DNA]</scope>
    <source>
        <strain evidence="2">LRV0_1</strain>
    </source>
</reference>
<accession>A0ABQ9ZAN7</accession>
<keyword evidence="3" id="KW-1185">Reference proteome</keyword>
<organism evidence="2 3">
    <name type="scientific">Daphnia magna</name>
    <dbReference type="NCBI Taxonomy" id="35525"/>
    <lineage>
        <taxon>Eukaryota</taxon>
        <taxon>Metazoa</taxon>
        <taxon>Ecdysozoa</taxon>
        <taxon>Arthropoda</taxon>
        <taxon>Crustacea</taxon>
        <taxon>Branchiopoda</taxon>
        <taxon>Diplostraca</taxon>
        <taxon>Cladocera</taxon>
        <taxon>Anomopoda</taxon>
        <taxon>Daphniidae</taxon>
        <taxon>Daphnia</taxon>
    </lineage>
</organism>